<keyword evidence="14" id="KW-1185">Reference proteome</keyword>
<evidence type="ECO:0000256" key="8">
    <source>
        <dbReference type="ARBA" id="ARBA00023242"/>
    </source>
</evidence>
<dbReference type="GO" id="GO:0005737">
    <property type="term" value="C:cytoplasm"/>
    <property type="evidence" value="ECO:0007669"/>
    <property type="project" value="UniProtKB-SubCell"/>
</dbReference>
<organism evidence="13 14">
    <name type="scientific">Chelonia mydas</name>
    <name type="common">Green sea-turtle</name>
    <name type="synonym">Chelonia agassizi</name>
    <dbReference type="NCBI Taxonomy" id="8469"/>
    <lineage>
        <taxon>Eukaryota</taxon>
        <taxon>Metazoa</taxon>
        <taxon>Chordata</taxon>
        <taxon>Craniata</taxon>
        <taxon>Vertebrata</taxon>
        <taxon>Euteleostomi</taxon>
        <taxon>Archelosauria</taxon>
        <taxon>Testudinata</taxon>
        <taxon>Testudines</taxon>
        <taxon>Cryptodira</taxon>
        <taxon>Durocryptodira</taxon>
        <taxon>Americhelydia</taxon>
        <taxon>Chelonioidea</taxon>
        <taxon>Cheloniidae</taxon>
        <taxon>Chelonia</taxon>
    </lineage>
</organism>
<reference evidence="14" key="1">
    <citation type="journal article" date="2013" name="Nat. Genet.">
        <title>The draft genomes of soft-shell turtle and green sea turtle yield insights into the development and evolution of the turtle-specific body plan.</title>
        <authorList>
            <person name="Wang Z."/>
            <person name="Pascual-Anaya J."/>
            <person name="Zadissa A."/>
            <person name="Li W."/>
            <person name="Niimura Y."/>
            <person name="Huang Z."/>
            <person name="Li C."/>
            <person name="White S."/>
            <person name="Xiong Z."/>
            <person name="Fang D."/>
            <person name="Wang B."/>
            <person name="Ming Y."/>
            <person name="Chen Y."/>
            <person name="Zheng Y."/>
            <person name="Kuraku S."/>
            <person name="Pignatelli M."/>
            <person name="Herrero J."/>
            <person name="Beal K."/>
            <person name="Nozawa M."/>
            <person name="Li Q."/>
            <person name="Wang J."/>
            <person name="Zhang H."/>
            <person name="Yu L."/>
            <person name="Shigenobu S."/>
            <person name="Wang J."/>
            <person name="Liu J."/>
            <person name="Flicek P."/>
            <person name="Searle S."/>
            <person name="Wang J."/>
            <person name="Kuratani S."/>
            <person name="Yin Y."/>
            <person name="Aken B."/>
            <person name="Zhang G."/>
            <person name="Irie N."/>
        </authorList>
    </citation>
    <scope>NUCLEOTIDE SEQUENCE [LARGE SCALE GENOMIC DNA]</scope>
</reference>
<evidence type="ECO:0000256" key="7">
    <source>
        <dbReference type="ARBA" id="ARBA00023125"/>
    </source>
</evidence>
<sequence>MNSPSDFPYLGAFPINPGLFIMTPAGVFLAESALHMAGLAEYPMQNELASAINSGKKKRKRCGMCPPCRRRINCEQCSSCRNRKTGHQICKFRKCEELKKKPSAALEHLYSSKQSPESAFQIGTPGLGFSIISGAVPQSRLSAGAPMWVGPLLKTLAVITVYAIGRSHQSNTQKRAEHIVKLCFGKRLVFGITAAVQVVAAEEERERVDGENAALNQAVTCLKDLVLEGSRGLIQPRSP</sequence>
<keyword evidence="5 11" id="KW-0863">Zinc-finger</keyword>
<keyword evidence="3" id="KW-0963">Cytoplasm</keyword>
<feature type="domain" description="CXXC-type" evidence="12">
    <location>
        <begin position="55"/>
        <end position="96"/>
    </location>
</feature>
<evidence type="ECO:0000256" key="6">
    <source>
        <dbReference type="ARBA" id="ARBA00022833"/>
    </source>
</evidence>
<evidence type="ECO:0000256" key="1">
    <source>
        <dbReference type="ARBA" id="ARBA00004123"/>
    </source>
</evidence>
<evidence type="ECO:0000256" key="9">
    <source>
        <dbReference type="ARBA" id="ARBA00039661"/>
    </source>
</evidence>
<dbReference type="AlphaFoldDB" id="M7BGN2"/>
<comment type="subunit">
    <text evidence="10">Interacts with DVL1. Interacts with RBPJ.</text>
</comment>
<dbReference type="PROSITE" id="PS51058">
    <property type="entry name" value="ZF_CXXC"/>
    <property type="match status" value="1"/>
</dbReference>
<dbReference type="InterPro" id="IPR040388">
    <property type="entry name" value="CXXC4/CXXC5"/>
</dbReference>
<keyword evidence="8" id="KW-0539">Nucleus</keyword>
<keyword evidence="7" id="KW-0238">DNA-binding</keyword>
<evidence type="ECO:0000256" key="11">
    <source>
        <dbReference type="PROSITE-ProRule" id="PRU00509"/>
    </source>
</evidence>
<evidence type="ECO:0000313" key="13">
    <source>
        <dbReference type="EMBL" id="EMP36354.1"/>
    </source>
</evidence>
<name>M7BGN2_CHEMY</name>
<protein>
    <recommendedName>
        <fullName evidence="9">CXXC-type zinc finger protein 5</fullName>
    </recommendedName>
</protein>
<dbReference type="EMBL" id="KB525470">
    <property type="protein sequence ID" value="EMP36354.1"/>
    <property type="molecule type" value="Genomic_DNA"/>
</dbReference>
<proteinExistence type="predicted"/>
<comment type="subcellular location">
    <subcellularLocation>
        <location evidence="2">Cytoplasm</location>
    </subcellularLocation>
    <subcellularLocation>
        <location evidence="1">Nucleus</location>
    </subcellularLocation>
</comment>
<evidence type="ECO:0000256" key="2">
    <source>
        <dbReference type="ARBA" id="ARBA00004496"/>
    </source>
</evidence>
<keyword evidence="4" id="KW-0479">Metal-binding</keyword>
<dbReference type="GO" id="GO:0005634">
    <property type="term" value="C:nucleus"/>
    <property type="evidence" value="ECO:0007669"/>
    <property type="project" value="UniProtKB-SubCell"/>
</dbReference>
<evidence type="ECO:0000259" key="12">
    <source>
        <dbReference type="PROSITE" id="PS51058"/>
    </source>
</evidence>
<evidence type="ECO:0000256" key="5">
    <source>
        <dbReference type="ARBA" id="ARBA00022771"/>
    </source>
</evidence>
<dbReference type="PANTHER" id="PTHR13419:SF2">
    <property type="entry name" value="CXXC-TYPE ZINC FINGER PROTEIN 5"/>
    <property type="match status" value="1"/>
</dbReference>
<gene>
    <name evidence="13" type="ORF">UY3_06466</name>
</gene>
<dbReference type="Pfam" id="PF02008">
    <property type="entry name" value="zf-CXXC"/>
    <property type="match status" value="1"/>
</dbReference>
<dbReference type="GO" id="GO:0008270">
    <property type="term" value="F:zinc ion binding"/>
    <property type="evidence" value="ECO:0007669"/>
    <property type="project" value="UniProtKB-KW"/>
</dbReference>
<accession>M7BGN2</accession>
<dbReference type="InterPro" id="IPR002857">
    <property type="entry name" value="Znf_CXXC"/>
</dbReference>
<dbReference type="STRING" id="8469.M7BGN2"/>
<evidence type="ECO:0000313" key="14">
    <source>
        <dbReference type="Proteomes" id="UP000031443"/>
    </source>
</evidence>
<dbReference type="Proteomes" id="UP000031443">
    <property type="component" value="Unassembled WGS sequence"/>
</dbReference>
<dbReference type="PANTHER" id="PTHR13419">
    <property type="entry name" value="ZINC FINGER-CONTAINING"/>
    <property type="match status" value="1"/>
</dbReference>
<keyword evidence="6" id="KW-0862">Zinc</keyword>
<dbReference type="GO" id="GO:0008327">
    <property type="term" value="F:methyl-CpG binding"/>
    <property type="evidence" value="ECO:0007669"/>
    <property type="project" value="TreeGrafter"/>
</dbReference>
<dbReference type="eggNOG" id="ENOG502QT2M">
    <property type="taxonomic scope" value="Eukaryota"/>
</dbReference>
<evidence type="ECO:0000256" key="3">
    <source>
        <dbReference type="ARBA" id="ARBA00022490"/>
    </source>
</evidence>
<evidence type="ECO:0000256" key="10">
    <source>
        <dbReference type="ARBA" id="ARBA00046659"/>
    </source>
</evidence>
<evidence type="ECO:0000256" key="4">
    <source>
        <dbReference type="ARBA" id="ARBA00022723"/>
    </source>
</evidence>